<dbReference type="Gene3D" id="1.10.1200.10">
    <property type="entry name" value="ACP-like"/>
    <property type="match status" value="1"/>
</dbReference>
<dbReference type="SMART" id="SM00823">
    <property type="entry name" value="PKS_PP"/>
    <property type="match status" value="2"/>
</dbReference>
<dbReference type="PANTHER" id="PTHR43439">
    <property type="entry name" value="PHENYLACETATE-COENZYME A LIGASE"/>
    <property type="match status" value="1"/>
</dbReference>
<keyword evidence="2" id="KW-0597">Phosphoprotein</keyword>
<evidence type="ECO:0000256" key="1">
    <source>
        <dbReference type="ARBA" id="ARBA00022450"/>
    </source>
</evidence>
<dbReference type="PANTHER" id="PTHR43439:SF2">
    <property type="entry name" value="ENZYME, PUTATIVE (JCVI)-RELATED"/>
    <property type="match status" value="1"/>
</dbReference>
<dbReference type="InterPro" id="IPR000873">
    <property type="entry name" value="AMP-dep_synth/lig_dom"/>
</dbReference>
<dbReference type="Gene3D" id="3.40.50.12780">
    <property type="entry name" value="N-terminal domain of ligase-like"/>
    <property type="match status" value="2"/>
</dbReference>
<dbReference type="Pfam" id="PF23562">
    <property type="entry name" value="AMP-binding_C_3"/>
    <property type="match status" value="2"/>
</dbReference>
<protein>
    <recommendedName>
        <fullName evidence="4">Polyketide synthase-like phosphopantetheine-binding domain-containing protein</fullName>
    </recommendedName>
</protein>
<dbReference type="InterPro" id="IPR013120">
    <property type="entry name" value="FAR_NAD-bd"/>
</dbReference>
<dbReference type="EMBL" id="KZ110603">
    <property type="protein sequence ID" value="OSX58825.1"/>
    <property type="molecule type" value="Genomic_DNA"/>
</dbReference>
<evidence type="ECO:0000256" key="3">
    <source>
        <dbReference type="SAM" id="MobiDB-lite"/>
    </source>
</evidence>
<reference evidence="5 6" key="1">
    <citation type="submission" date="2017-04" db="EMBL/GenBank/DDBJ databases">
        <title>Genome Sequence of the Model Brown-Rot Fungus Postia placenta SB12.</title>
        <authorList>
            <consortium name="DOE Joint Genome Institute"/>
            <person name="Gaskell J."/>
            <person name="Kersten P."/>
            <person name="Larrondo L.F."/>
            <person name="Canessa P."/>
            <person name="Martinez D."/>
            <person name="Hibbett D."/>
            <person name="Schmoll M."/>
            <person name="Kubicek C.P."/>
            <person name="Martinez A.T."/>
            <person name="Yadav J."/>
            <person name="Master E."/>
            <person name="Magnuson J.K."/>
            <person name="James T."/>
            <person name="Yaver D."/>
            <person name="Berka R."/>
            <person name="Labutti K."/>
            <person name="Lipzen A."/>
            <person name="Aerts A."/>
            <person name="Barry K."/>
            <person name="Henrissat B."/>
            <person name="Blanchette R."/>
            <person name="Grigoriev I."/>
            <person name="Cullen D."/>
        </authorList>
    </citation>
    <scope>NUCLEOTIDE SEQUENCE [LARGE SCALE GENOMIC DNA]</scope>
    <source>
        <strain evidence="5 6">MAD-698-R-SB12</strain>
    </source>
</reference>
<keyword evidence="1" id="KW-0596">Phosphopantetheine</keyword>
<dbReference type="GO" id="GO:0031177">
    <property type="term" value="F:phosphopantetheine binding"/>
    <property type="evidence" value="ECO:0007669"/>
    <property type="project" value="InterPro"/>
</dbReference>
<keyword evidence="6" id="KW-1185">Reference proteome</keyword>
<dbReference type="Gene3D" id="3.40.50.720">
    <property type="entry name" value="NAD(P)-binding Rossmann-like Domain"/>
    <property type="match status" value="3"/>
</dbReference>
<evidence type="ECO:0000259" key="4">
    <source>
        <dbReference type="SMART" id="SM00823"/>
    </source>
</evidence>
<dbReference type="InterPro" id="IPR020806">
    <property type="entry name" value="PKS_PP-bd"/>
</dbReference>
<evidence type="ECO:0000313" key="6">
    <source>
        <dbReference type="Proteomes" id="UP000194127"/>
    </source>
</evidence>
<organism evidence="5 6">
    <name type="scientific">Postia placenta MAD-698-R-SB12</name>
    <dbReference type="NCBI Taxonomy" id="670580"/>
    <lineage>
        <taxon>Eukaryota</taxon>
        <taxon>Fungi</taxon>
        <taxon>Dikarya</taxon>
        <taxon>Basidiomycota</taxon>
        <taxon>Agaricomycotina</taxon>
        <taxon>Agaricomycetes</taxon>
        <taxon>Polyporales</taxon>
        <taxon>Adustoporiaceae</taxon>
        <taxon>Rhodonia</taxon>
    </lineage>
</organism>
<dbReference type="CDD" id="cd11296">
    <property type="entry name" value="O-FucT_like"/>
    <property type="match status" value="1"/>
</dbReference>
<dbReference type="STRING" id="670580.A0A1X6MR11"/>
<dbReference type="Gene3D" id="3.40.50.11350">
    <property type="match status" value="1"/>
</dbReference>
<dbReference type="InterPro" id="IPR042099">
    <property type="entry name" value="ANL_N_sf"/>
</dbReference>
<feature type="region of interest" description="Disordered" evidence="3">
    <location>
        <begin position="1"/>
        <end position="21"/>
    </location>
</feature>
<dbReference type="SUPFAM" id="SSF47336">
    <property type="entry name" value="ACP-like"/>
    <property type="match status" value="1"/>
</dbReference>
<dbReference type="RefSeq" id="XP_024335619.1">
    <property type="nucleotide sequence ID" value="XM_024486575.1"/>
</dbReference>
<gene>
    <name evidence="5" type="ORF">POSPLADRAFT_1151717</name>
</gene>
<evidence type="ECO:0000256" key="2">
    <source>
        <dbReference type="ARBA" id="ARBA00022553"/>
    </source>
</evidence>
<accession>A0A1X6MR11</accession>
<dbReference type="Pfam" id="PF07993">
    <property type="entry name" value="NAD_binding_4"/>
    <property type="match status" value="3"/>
</dbReference>
<feature type="domain" description="Polyketide synthase-like phosphopantetheine-binding" evidence="4">
    <location>
        <begin position="1683"/>
        <end position="1758"/>
    </location>
</feature>
<dbReference type="SUPFAM" id="SSF56801">
    <property type="entry name" value="Acetyl-CoA synthetase-like"/>
    <property type="match status" value="2"/>
</dbReference>
<feature type="domain" description="Polyketide synthase-like phosphopantetheine-binding" evidence="4">
    <location>
        <begin position="537"/>
        <end position="612"/>
    </location>
</feature>
<sequence>MSALARPHLPPVPRIHGKPGGTFKMPPLDGSLALPELYEWHAEHSPDHPLFVFAREDGSVRKLCWPEVLRAVYTGVKIIRDRAHWQPGMTKAPVVAILSNSDSVPYATTTMAIMRANCTAFLISSRNSPAAVAHLLDKVGAKHLLVGDEPSMHGLCKESLDLLKTQYSEATVPETSSMLGFEELYLPVSQSPSREDVPYEYKGAEEPVVILHSSGSTAFPKPIVMTNRRLNEHILSPCFSEVDLAGRIISMHTLPMFHVMGMLMTTWAVSTGLIPGLPAPKHPPAILTPDLVLDQAKATGSDILVTVPAIVEAWSKTPANVKYLATRQGIVYGGGPLNKEIGDELVSKGVTLVNLYGSTETGAQCIFMPAHVGDEWEYLRLPGNVTTHMAPMGEGTYELIVITNPGPLEAIMNLDPHVAASVMFGRGRFQAGILIEPKLQYRFDPSDEAKLIDFRNKIWPTVEKMNEYAPQHSRLFKEMILVASPSKPFLYTAKSTVRRGAVIKEYETEINALYDTVDASAQSSIPPPTEWTLPTTTEYVRTVVHKVMTHAVTDNDDIFQHGCDSLQATYIRNTILRAFRDTTKVDTHKIVGSFVYDHPTVSSLAAFVSSVAQGTHDSATAGLTASARILAMQAMLAKYSADFPARPRTLLPSQPEQDAVFVTGTTGSIGCHILAFLVADPKVGRVYAFNRPAKTQTHLRERQKAALVERGLDASIADSEKVVLLEGSLTAENWGVGKNAYEELHKSVTHIIHNAWRVDFVIKLESFEDSIAGVRRLVDFALTSPLPQPPRVLFESSIGVFQNSPCDVIFAEGPLEPDLAIGTGYAESKWVSEQTLYAAASKTSLDTLVVRVGQVCGGLDGLWNTHEWFPTLVQSATKLGCFPDDDKDVNWIPLEITAGAIADFRNASNPTHTVHLVHPRPVSWHSLATVVSSELGVPLVPYAEWLAKLVHTAQTYEQNGHADPEIVRGLRALQLLGFFQALAEKSSTARMSMGLPDLEVKQAIAGSPTLGAPDLRQLGGADVKRWLLFGSEFVDRHNYLLGVGRSQFHDTVVVASKIKRAPFKRPVVMQQMTVLGTILCDMEDTSRTDDYRRLYFPLGCAKWWYPPAACSFGYSTPLAAPNGTFHKHDRNNTFQAHDEIHGQSSTTFRPPPLDGLLLIPELWEWHARYSPDHPLFVFADEGGIIRRLCWPEVVRAIHTGAKIIRNRTNWKAGTAESPTVAILANSDSISYATTLMAIIRAGYTGFLISTRNSPAAIAHLLNIVGVQHLLIGREPLVCELTTKSLNILRARYPCAHVPETSLALIFEELYLPNSETVSADDVPYERQKLEDPIIILHTSGSTAFPKPITLTHRRAIEIIITPCFGERDLAGIVVSMHVLPMFHIMGMLFTMSAVSCGFIVSMFAPRSPAPVPTSDNIVDSFKATQCDLIFTVPSMIEVWSHNPDYIKLFATRMGIAFGGGPLNKEVGDSLTARGVTLFTLYGATETGAACMVFAANVGGSWDYFRFPPHMTAKMVPSGEGTFELVIVAGYWKVIGRTDDQIMHSTGEKTNPGPLEGIMNTDPHVRACVMFGRGQFQVGILIEPQPGFVLDPSDEDSLTSYRNKIWPTVEKMNTYAQQHSRLFKEMILVAKPSKPFLYTSKNTVRRGAVIKEYEDDIDALYDAVDLSAQTSVTSPHEWSLTTEIDYVRLVVHKVIAHSVMDDDDIFQHGCDSLQATYIRNITLGALRDTTKVNTRKISDSFVYDHPTISRLAAFVSSVALGTHDAAAMGVNPSARILAMRAMLAKCSADFPARPHTLLPSQPKRDAVIVTGTTGSIGCHLLALLVADPKVGRVYAFNRPAKTQTHLRERQKSALVERGLDASIADSEKVVLLEGSLTAENWGVGKNAYEELHRSVTHIIHNAWRVDFVIKLESFEDSIADSPCDVKFAEGPSEPDLAVGTGYAESKWVSEQILYAAAYKASLNALVVRVGQVCGGLNGAWNVHEWFPTLVQSALELGCFPDDDKGVNWIPLEVAAEAIADFRHAANTMHTVHLVHRRPVSWHSLATVVSSELSVPLVAYSAWLAKLEHTMQTHEHTGHGITQIARSLRALQLLPFFRGITEKLGATRMSMGLPDLEVKQAMAGSPTLRAPDLRQLGGEDVERWLAYWRKWRLPEGTEGVAPISGVDLLSDAKEILCTLAGRTRSTLCSSARSMSAARGGEDVREWFVGFVQKFVAQRRGARKTKARLGLPPLRVLGLRAEAGNHSNGSAAASCTYMQIEEKRTLNKATAEANLGYSSGPQGNDPFSARHATCVRFRHVNYQDERGQDDGGSHFQHPAADSTQQKAQKSMLNSRLPRGSQPDYDGELPRTNGLHQNKPPFTRLTRRHFRFAVIALLVIAAVPLVLRLHAPLRRRFAGPAEPMGADAQEDTSEKPPLYGEWHQYEQDISRRQHFPPNAKYLFTSTHTRGAGWGNAMQELIMHSYLAYRSGRTFTWYNYTWNDDGSDYTLYNGKPIPSRIPMSALLGGPIVGEPYHTDPTAPQPASISEQYYREICPESERRKIDNGDIVAQLGGGYSATALLDKWVEVMAETDARCVEIPYESVPLFDFWIMGDAGRLLNAWDGLAASPVLREFRWSPLVELAFDTNRETISPAQFSAPYLTSLPADLGPRANPSATRYAPLPGLLAMHIRRGDFAGHCEHLGRWSSPWVGFNSFAALPDVLDTGRLPSDEAARIELYRTHCFPNIAEIVVRAEALRVAEAEGGRGELRDVYVMTNGPVEWVAELEAALKETGHWRHVASSRDLLVNREQKYVKQAVDMLIGQRAQVFVGNGWSSLTGLVSMLRMGNGINPKQTRML</sequence>
<evidence type="ECO:0000313" key="5">
    <source>
        <dbReference type="EMBL" id="OSX58825.1"/>
    </source>
</evidence>
<dbReference type="OrthoDB" id="429813at2759"/>
<dbReference type="InterPro" id="IPR051414">
    <property type="entry name" value="Adenylate-forming_Reductase"/>
</dbReference>
<name>A0A1X6MR11_9APHY</name>
<dbReference type="InterPro" id="IPR036291">
    <property type="entry name" value="NAD(P)-bd_dom_sf"/>
</dbReference>
<proteinExistence type="predicted"/>
<feature type="compositionally biased region" description="Polar residues" evidence="3">
    <location>
        <begin position="2318"/>
        <end position="2330"/>
    </location>
</feature>
<dbReference type="InterPro" id="IPR036736">
    <property type="entry name" value="ACP-like_sf"/>
</dbReference>
<dbReference type="GeneID" id="36331524"/>
<dbReference type="SUPFAM" id="SSF51735">
    <property type="entry name" value="NAD(P)-binding Rossmann-fold domains"/>
    <property type="match status" value="2"/>
</dbReference>
<feature type="region of interest" description="Disordered" evidence="3">
    <location>
        <begin position="2302"/>
        <end position="2357"/>
    </location>
</feature>
<dbReference type="Pfam" id="PF00501">
    <property type="entry name" value="AMP-binding"/>
    <property type="match status" value="2"/>
</dbReference>
<dbReference type="Proteomes" id="UP000194127">
    <property type="component" value="Unassembled WGS sequence"/>
</dbReference>